<keyword evidence="2" id="KW-1185">Reference proteome</keyword>
<dbReference type="Proteomes" id="UP000243799">
    <property type="component" value="Unassembled WGS sequence"/>
</dbReference>
<protein>
    <submittedName>
        <fullName evidence="1">Uncharacterized protein</fullName>
    </submittedName>
</protein>
<evidence type="ECO:0000313" key="1">
    <source>
        <dbReference type="EMBL" id="SFB51531.1"/>
    </source>
</evidence>
<proteinExistence type="predicted"/>
<reference evidence="2" key="1">
    <citation type="submission" date="2016-10" db="EMBL/GenBank/DDBJ databases">
        <authorList>
            <person name="Varghese N."/>
            <person name="Submissions S."/>
        </authorList>
    </citation>
    <scope>NUCLEOTIDE SEQUENCE [LARGE SCALE GENOMIC DNA]</scope>
    <source>
        <strain evidence="2">CGMCC 4.3568</strain>
    </source>
</reference>
<name>A0A1I1BMK5_9PSEU</name>
<dbReference type="STRING" id="490629.SAMN05216266_115111"/>
<accession>A0A1I1BMK5</accession>
<evidence type="ECO:0000313" key="2">
    <source>
        <dbReference type="Proteomes" id="UP000243799"/>
    </source>
</evidence>
<sequence>MPRMFTNLKFWALTVAIIWIAVVTAVITINPEFAHVPQ</sequence>
<organism evidence="1 2">
    <name type="scientific">Amycolatopsis marina</name>
    <dbReference type="NCBI Taxonomy" id="490629"/>
    <lineage>
        <taxon>Bacteria</taxon>
        <taxon>Bacillati</taxon>
        <taxon>Actinomycetota</taxon>
        <taxon>Actinomycetes</taxon>
        <taxon>Pseudonocardiales</taxon>
        <taxon>Pseudonocardiaceae</taxon>
        <taxon>Amycolatopsis</taxon>
    </lineage>
</organism>
<dbReference type="EMBL" id="FOKG01000015">
    <property type="protein sequence ID" value="SFB51531.1"/>
    <property type="molecule type" value="Genomic_DNA"/>
</dbReference>
<dbReference type="AlphaFoldDB" id="A0A1I1BMK5"/>
<gene>
    <name evidence="1" type="ORF">SAMN05216266_115111</name>
</gene>